<accession>A0ABP8PW12</accession>
<gene>
    <name evidence="2" type="ORF">GCM10023191_028110</name>
</gene>
<dbReference type="EMBL" id="BAABHF010000017">
    <property type="protein sequence ID" value="GAA4492333.1"/>
    <property type="molecule type" value="Genomic_DNA"/>
</dbReference>
<evidence type="ECO:0000313" key="2">
    <source>
        <dbReference type="EMBL" id="GAA4492333.1"/>
    </source>
</evidence>
<proteinExistence type="predicted"/>
<sequence>MARSHSHRSSHRRKRQTRRARRLGIAGGATGVLGVAAVAGLIVVVRAHGDHRTPAPRTVAARTATHGSDGLSRLKTGTRLDVSTPDGYSYSLAAVKAGTGDRPLASTTARPADGTTLGYADYVITNTGNDAALLDFPADLFVKRSRVPASVLAENRCMPQPGAPSDMCTLPDHTDVVNTLGFAPPRSEDGDQYIPAGASYLVRVATDMPVESSVSPTDLRLYVWNPRFVPDRRAVEVPLP</sequence>
<keyword evidence="1" id="KW-1133">Transmembrane helix</keyword>
<reference evidence="3" key="1">
    <citation type="journal article" date="2019" name="Int. J. Syst. Evol. Microbiol.">
        <title>The Global Catalogue of Microorganisms (GCM) 10K type strain sequencing project: providing services to taxonomists for standard genome sequencing and annotation.</title>
        <authorList>
            <consortium name="The Broad Institute Genomics Platform"/>
            <consortium name="The Broad Institute Genome Sequencing Center for Infectious Disease"/>
            <person name="Wu L."/>
            <person name="Ma J."/>
        </authorList>
    </citation>
    <scope>NUCLEOTIDE SEQUENCE [LARGE SCALE GENOMIC DNA]</scope>
    <source>
        <strain evidence="3">JCM 17933</strain>
    </source>
</reference>
<keyword evidence="1" id="KW-0472">Membrane</keyword>
<name>A0ABP8PW12_9ACTN</name>
<keyword evidence="3" id="KW-1185">Reference proteome</keyword>
<comment type="caution">
    <text evidence="2">The sequence shown here is derived from an EMBL/GenBank/DDBJ whole genome shotgun (WGS) entry which is preliminary data.</text>
</comment>
<organism evidence="2 3">
    <name type="scientific">Actinoallomurus oryzae</name>
    <dbReference type="NCBI Taxonomy" id="502180"/>
    <lineage>
        <taxon>Bacteria</taxon>
        <taxon>Bacillati</taxon>
        <taxon>Actinomycetota</taxon>
        <taxon>Actinomycetes</taxon>
        <taxon>Streptosporangiales</taxon>
        <taxon>Thermomonosporaceae</taxon>
        <taxon>Actinoallomurus</taxon>
    </lineage>
</organism>
<dbReference type="Proteomes" id="UP001500503">
    <property type="component" value="Unassembled WGS sequence"/>
</dbReference>
<evidence type="ECO:0000313" key="3">
    <source>
        <dbReference type="Proteomes" id="UP001500503"/>
    </source>
</evidence>
<evidence type="ECO:0000256" key="1">
    <source>
        <dbReference type="SAM" id="Phobius"/>
    </source>
</evidence>
<protein>
    <submittedName>
        <fullName evidence="2">Uncharacterized protein</fullName>
    </submittedName>
</protein>
<feature type="transmembrane region" description="Helical" evidence="1">
    <location>
        <begin position="21"/>
        <end position="45"/>
    </location>
</feature>
<keyword evidence="1" id="KW-0812">Transmembrane</keyword>